<feature type="domain" description="Cupin type-2" evidence="2">
    <location>
        <begin position="283"/>
        <end position="349"/>
    </location>
</feature>
<dbReference type="AlphaFoldDB" id="A0A0D2LM26"/>
<evidence type="ECO:0000259" key="2">
    <source>
        <dbReference type="Pfam" id="PF07883"/>
    </source>
</evidence>
<accession>A0A0D2LM26</accession>
<feature type="region of interest" description="Disordered" evidence="1">
    <location>
        <begin position="198"/>
        <end position="231"/>
    </location>
</feature>
<dbReference type="Proteomes" id="UP000054498">
    <property type="component" value="Unassembled WGS sequence"/>
</dbReference>
<dbReference type="EMBL" id="KK100264">
    <property type="protein sequence ID" value="KIZ07404.1"/>
    <property type="molecule type" value="Genomic_DNA"/>
</dbReference>
<name>A0A0D2LM26_9CHLO</name>
<protein>
    <recommendedName>
        <fullName evidence="2">Cupin type-2 domain-containing protein</fullName>
    </recommendedName>
</protein>
<evidence type="ECO:0000256" key="1">
    <source>
        <dbReference type="SAM" id="MobiDB-lite"/>
    </source>
</evidence>
<dbReference type="GeneID" id="25726658"/>
<gene>
    <name evidence="3" type="ORF">MNEG_0540</name>
</gene>
<dbReference type="RefSeq" id="XP_013906423.1">
    <property type="nucleotide sequence ID" value="XM_014050969.1"/>
</dbReference>
<dbReference type="InterPro" id="IPR052538">
    <property type="entry name" value="Flavonoid_dioxygenase-like"/>
</dbReference>
<proteinExistence type="predicted"/>
<keyword evidence="4" id="KW-1185">Reference proteome</keyword>
<dbReference type="PANTHER" id="PTHR43346:SF1">
    <property type="entry name" value="QUERCETIN 2,3-DIOXYGENASE-RELATED"/>
    <property type="match status" value="1"/>
</dbReference>
<evidence type="ECO:0000313" key="4">
    <source>
        <dbReference type="Proteomes" id="UP000054498"/>
    </source>
</evidence>
<evidence type="ECO:0000313" key="3">
    <source>
        <dbReference type="EMBL" id="KIZ07404.1"/>
    </source>
</evidence>
<reference evidence="3 4" key="1">
    <citation type="journal article" date="2013" name="BMC Genomics">
        <title>Reconstruction of the lipid metabolism for the microalga Monoraphidium neglectum from its genome sequence reveals characteristics suitable for biofuel production.</title>
        <authorList>
            <person name="Bogen C."/>
            <person name="Al-Dilaimi A."/>
            <person name="Albersmeier A."/>
            <person name="Wichmann J."/>
            <person name="Grundmann M."/>
            <person name="Rupp O."/>
            <person name="Lauersen K.J."/>
            <person name="Blifernez-Klassen O."/>
            <person name="Kalinowski J."/>
            <person name="Goesmann A."/>
            <person name="Mussgnug J.H."/>
            <person name="Kruse O."/>
        </authorList>
    </citation>
    <scope>NUCLEOTIDE SEQUENCE [LARGE SCALE GENOMIC DNA]</scope>
    <source>
        <strain evidence="3 4">SAG 48.87</strain>
    </source>
</reference>
<feature type="compositionally biased region" description="Low complexity" evidence="1">
    <location>
        <begin position="207"/>
        <end position="231"/>
    </location>
</feature>
<dbReference type="PANTHER" id="PTHR43346">
    <property type="entry name" value="LIGAND BINDING DOMAIN PROTEIN, PUTATIVE (AFU_ORTHOLOGUE AFUA_6G14370)-RELATED"/>
    <property type="match status" value="1"/>
</dbReference>
<sequence length="384" mass="39676">MPRTLQCRPPHAAATLGPRTKAEGGVFVRMEGQPLLELAEGHRAVPLLSPEKDRVPFAAALRIIQPGAAPAQAVGAGPEPHDTLELHYTLCGAGSLLGANGTAQPVGPGDSIISAQGAALFTVPAGAADAGGVPAPLVMLQVLLPGKLLRDAAGGLGTAHTDPADLLIRPEWSCPTVLKAGRVSQELMCSLLSRDMELTQGDGHGGDAAAPGPGDGESAAPSGSSDPAAPAADVTLEPLAGSRPLHKRSLSGVRAWQLPNATNQLALVFGPHLDPELSMTFGVEMFEPGHRTTRHIHTSAYEMFVVLGGQGVGISNGEEVPIRAGDVAVFPPYVVHAIDNTSDRRLYCLQMMLPNDMFAEFVTSGSLLDPLDSADMGHIISGSC</sequence>
<dbReference type="OrthoDB" id="1546383at2759"/>
<dbReference type="InterPro" id="IPR014710">
    <property type="entry name" value="RmlC-like_jellyroll"/>
</dbReference>
<dbReference type="STRING" id="145388.A0A0D2LM26"/>
<organism evidence="3 4">
    <name type="scientific">Monoraphidium neglectum</name>
    <dbReference type="NCBI Taxonomy" id="145388"/>
    <lineage>
        <taxon>Eukaryota</taxon>
        <taxon>Viridiplantae</taxon>
        <taxon>Chlorophyta</taxon>
        <taxon>core chlorophytes</taxon>
        <taxon>Chlorophyceae</taxon>
        <taxon>CS clade</taxon>
        <taxon>Sphaeropleales</taxon>
        <taxon>Selenastraceae</taxon>
        <taxon>Monoraphidium</taxon>
    </lineage>
</organism>
<dbReference type="InterPro" id="IPR013096">
    <property type="entry name" value="Cupin_2"/>
</dbReference>
<dbReference type="InterPro" id="IPR011051">
    <property type="entry name" value="RmlC_Cupin_sf"/>
</dbReference>
<dbReference type="Gene3D" id="2.60.120.10">
    <property type="entry name" value="Jelly Rolls"/>
    <property type="match status" value="1"/>
</dbReference>
<dbReference type="KEGG" id="mng:MNEG_0540"/>
<dbReference type="SUPFAM" id="SSF51182">
    <property type="entry name" value="RmlC-like cupins"/>
    <property type="match status" value="1"/>
</dbReference>
<dbReference type="Pfam" id="PF07883">
    <property type="entry name" value="Cupin_2"/>
    <property type="match status" value="1"/>
</dbReference>